<feature type="compositionally biased region" description="Low complexity" evidence="3">
    <location>
        <begin position="305"/>
        <end position="315"/>
    </location>
</feature>
<evidence type="ECO:0000256" key="2">
    <source>
        <dbReference type="ARBA" id="ARBA00019014"/>
    </source>
</evidence>
<reference evidence="5" key="1">
    <citation type="submission" date="2016-11" db="UniProtKB">
        <authorList>
            <consortium name="WormBaseParasite"/>
        </authorList>
    </citation>
    <scope>IDENTIFICATION</scope>
</reference>
<feature type="compositionally biased region" description="Low complexity" evidence="3">
    <location>
        <begin position="1158"/>
        <end position="1167"/>
    </location>
</feature>
<dbReference type="WBParaSite" id="maker-uti_cns_0016243-snap-gene-0.3-mRNA-1">
    <property type="protein sequence ID" value="maker-uti_cns_0016243-snap-gene-0.3-mRNA-1"/>
    <property type="gene ID" value="maker-uti_cns_0016243-snap-gene-0.3"/>
</dbReference>
<feature type="compositionally biased region" description="Basic and acidic residues" evidence="3">
    <location>
        <begin position="96"/>
        <end position="115"/>
    </location>
</feature>
<evidence type="ECO:0000313" key="4">
    <source>
        <dbReference type="Proteomes" id="UP000095280"/>
    </source>
</evidence>
<dbReference type="Pfam" id="PF03932">
    <property type="entry name" value="CutC"/>
    <property type="match status" value="1"/>
</dbReference>
<proteinExistence type="inferred from homology"/>
<feature type="compositionally biased region" description="Basic and acidic residues" evidence="3">
    <location>
        <begin position="317"/>
        <end position="328"/>
    </location>
</feature>
<feature type="compositionally biased region" description="Low complexity" evidence="3">
    <location>
        <begin position="496"/>
        <end position="519"/>
    </location>
</feature>
<keyword evidence="4" id="KW-1185">Reference proteome</keyword>
<evidence type="ECO:0000313" key="5">
    <source>
        <dbReference type="WBParaSite" id="maker-uti_cns_0016243-snap-gene-0.3-mRNA-1"/>
    </source>
</evidence>
<feature type="compositionally biased region" description="Low complexity" evidence="3">
    <location>
        <begin position="1622"/>
        <end position="1641"/>
    </location>
</feature>
<protein>
    <recommendedName>
        <fullName evidence="2">Copper homeostasis protein cutC homolog</fullName>
    </recommendedName>
</protein>
<name>A0A1I8IU33_9PLAT</name>
<sequence length="2087" mass="220368">FNVGPAVLQPAAPPAAGCLQWRPGGSGAVAQCPRGTSTGGSGCKPLQQTVARMKRFLLSNGWRHLLHAANHSALQPVSEPRHLGGWRPEVAAVHQRPIEVGDGRPQDKPRADGEAAQRQQPLRVLPDVRGQADIREQPAAVGVRPAGREGVQVVQEGVRAAGRQQTVGEFAEDGQQEAAQLGLRHGGSGRGAGLESEGELVEQAAVLQAEQVLLGLLREGCQPEVRQVNEVVVAEAPAAEVGQLAGDEVGVSAGQQAGQAVRLHWRQLFGRSGFRAARHCLRRCWRGGGGEGGSGSGGWRALRTASLSSESPESAELSDRPRPARRDTQMSSRRSLTPRLISLLRLLAAAGLSSGQRLQEREAGNGGGRRAPVGWAGDAAEVAVGQVLLPGRSVIFASAAATVGDCCGDEEDIGEAGGEVDEATLPSTSGMESAEAETSDWFTAAAAMLTPRPATPAPGESTAADFSATTAATSAAAAAAFSGEAARIRRPVAGRGPATAADGSATPGAPGPATSSGPSCGVRNSANDRQRMKRPVPVALPAVEVRLRPELRRKACSRRTAPSSRRFCCSRPVQRSRRAAFSAAEPLTRSSRPRTYSWDLQLLPGQREVARQDGAELSGHALLLSRQQQRLARLALWLGADASAAFQTVVILGIIPDAAATAAAGLRTGQEGVQVEVQQVLAAAASRGATAGEAGEAAAAAAAAAALTVGRRRLRLQAEVGQRVEGGVAEKVDLRDARCRGLVAGQNAVGLVKQQDPSTAFEFEVCVDSLEGAIAAEAGGADRIELCSALVLGGLTPSHGLFESVRKAVQIPVFPMLRPRPGHFVYSAAELEVAGIDAAHFARAGADGLVFGALTLEGRVDVDACAAVCARAPGLAFTFHRAVDASRDPLEAAADIRDRLPAAFTRLLSSGGAKSAPAGVDCLRQIGAILGAAGGRVQLMVGAGVTRANLAGLLRDTGTRAFHASASAPAPAPPEGAFQHPSIGFGPSGLPEDDWRLLRVTDPGVAAELRAVAQQFFASRSPGVRVVSTEQGAQAQGVVGAGRAHLVGGAAPEASLILGPGPGKAHVVILGLHEQNVGLAAVAHVALGGTASSCWACGWRRPQSELQLTNSSRDRRADSARPLKDGQPRPNEAARQRRHLADAGRGRRRGGRRRLSESSRSVSPSSRQKAEQCTAEAAGPLTVWTAGQLSEGCSSSSKKFGPTKLRLRTLPQPIREKLRMRTLPQPIRAKLQRMRTLPQPIRAKLRMRTLPQRIRAKLRMRTLPQPIRAKLKRMRTLPQPIRAKLKRMRTLPQPIRAKLRMRTLPQPIRAKLRMRTLPRPIRAKLRMRTLPQPIRAKLRMRTLPQPIRAKLRMRTLCVTLRIRVVFRCTSAASAAAAMLRVAGAAPVRRVAAVRAPFRPPLPAWGTDFLAEWPRTKLPPPTPLEVAAVATGWSLVLRRKPPTHPAAAAAAAAAARAFDDEAVDEELAEIQESVGDWTGSEVDAVRWTIWAKVGRRSGSRAGCSRCCSDSREMPDSDSMVAVMDGDAEASRASPLTASSWPGSGRLQWLGLATRRGRNSTRMLGAPAAGAGEAIQSGMTKAQAEPSGLGAGSMRAHKIELPNRSCTDLTSSCGPGTGGSAELSEASWTSAVSSSNLRGPGRTRPGRNRRCTERLSATVERRRHCGEPGDSAAPPTETSDASTEAPSLGMADPPQPLLGLQQVLPVPVGLDAHGQQVRAGQRHEGGAVHAVLKHHPTVLGEVAAAAEPAGQPVAEVGGPPVRGVDVVEPQQPQVARQLAAPHAVQQPALGAQSLLRVAHPRQGRVQPAAPDLALPAEIVQRCPGVRVGQLLQPAHNAAEGRPLGRVLRPALLQQQRQARRALRRHRQSFAFLDHRRLQTPERHLPGQQLPQHHAVGPGVARFTRRPVAAQHLDGHPGGGAGQGDPGAAQHHPGGAEVAQLADGEVSCQHHVLRLEIPAGFTGQLLTQRLLLKFCDKLRHDALIGPLEAGPQQLDDVPVAHLVEQRGFSLVQLKQLLHRHLSVFAFPSGPIDAALGAGAQQLVELQVRVLNLANARHEQLEGAGFKVQIENFSEIYSKSHSYNHKLIQID</sequence>
<feature type="compositionally biased region" description="Polar residues" evidence="3">
    <location>
        <begin position="1674"/>
        <end position="1683"/>
    </location>
</feature>
<feature type="region of interest" description="Disordered" evidence="3">
    <location>
        <begin position="305"/>
        <end position="334"/>
    </location>
</feature>
<dbReference type="InterPro" id="IPR036822">
    <property type="entry name" value="CutC-like_dom_sf"/>
</dbReference>
<dbReference type="PANTHER" id="PTHR12598:SF0">
    <property type="entry name" value="COPPER HOMEOSTASIS PROTEIN CUTC HOMOLOG"/>
    <property type="match status" value="1"/>
</dbReference>
<comment type="similarity">
    <text evidence="1">Belongs to the CutC family.</text>
</comment>
<feature type="compositionally biased region" description="Gly residues" evidence="3">
    <location>
        <begin position="1913"/>
        <end position="1922"/>
    </location>
</feature>
<feature type="region of interest" description="Disordered" evidence="3">
    <location>
        <begin position="493"/>
        <end position="534"/>
    </location>
</feature>
<dbReference type="HAMAP" id="MF_00795">
    <property type="entry name" value="CutC"/>
    <property type="match status" value="1"/>
</dbReference>
<dbReference type="SUPFAM" id="SSF110395">
    <property type="entry name" value="CutC-like"/>
    <property type="match status" value="1"/>
</dbReference>
<dbReference type="Gene3D" id="3.20.20.380">
    <property type="entry name" value="Copper homeostasis (CutC) domain"/>
    <property type="match status" value="1"/>
</dbReference>
<feature type="region of interest" description="Disordered" evidence="3">
    <location>
        <begin position="1608"/>
        <end position="1691"/>
    </location>
</feature>
<dbReference type="PANTHER" id="PTHR12598">
    <property type="entry name" value="COPPER HOMEOSTASIS PROTEIN CUTC"/>
    <property type="match status" value="1"/>
</dbReference>
<feature type="region of interest" description="Disordered" evidence="3">
    <location>
        <begin position="95"/>
        <end position="120"/>
    </location>
</feature>
<feature type="region of interest" description="Disordered" evidence="3">
    <location>
        <begin position="1107"/>
        <end position="1174"/>
    </location>
</feature>
<dbReference type="GO" id="GO:0005507">
    <property type="term" value="F:copper ion binding"/>
    <property type="evidence" value="ECO:0007669"/>
    <property type="project" value="TreeGrafter"/>
</dbReference>
<evidence type="ECO:0000256" key="3">
    <source>
        <dbReference type="SAM" id="MobiDB-lite"/>
    </source>
</evidence>
<dbReference type="Proteomes" id="UP000095280">
    <property type="component" value="Unplaced"/>
</dbReference>
<evidence type="ECO:0000256" key="1">
    <source>
        <dbReference type="ARBA" id="ARBA00007768"/>
    </source>
</evidence>
<dbReference type="InterPro" id="IPR005627">
    <property type="entry name" value="CutC-like"/>
</dbReference>
<accession>A0A1I8IU33</accession>
<organism evidence="4 5">
    <name type="scientific">Macrostomum lignano</name>
    <dbReference type="NCBI Taxonomy" id="282301"/>
    <lineage>
        <taxon>Eukaryota</taxon>
        <taxon>Metazoa</taxon>
        <taxon>Spiralia</taxon>
        <taxon>Lophotrochozoa</taxon>
        <taxon>Platyhelminthes</taxon>
        <taxon>Rhabditophora</taxon>
        <taxon>Macrostomorpha</taxon>
        <taxon>Macrostomida</taxon>
        <taxon>Macrostomidae</taxon>
        <taxon>Macrostomum</taxon>
    </lineage>
</organism>
<feature type="region of interest" description="Disordered" evidence="3">
    <location>
        <begin position="1908"/>
        <end position="1933"/>
    </location>
</feature>
<feature type="compositionally biased region" description="Basic and acidic residues" evidence="3">
    <location>
        <begin position="1112"/>
        <end position="1145"/>
    </location>
</feature>